<sequence>MNNRNHVRYGSEQLPVSYRKVTLSWRGGLEDSYVANYSAHGITLVIPPLAHPLEVPVENDAVRVQLPVDRTWFAGRCVHCHLEADGSLSMGIHFDDPADQESLQALLFSALKVPEHSFISYEWEELVGKLCNSDDPKLKQLGMHHLARLRARQGELQLV</sequence>
<evidence type="ECO:0000259" key="1">
    <source>
        <dbReference type="Pfam" id="PF07238"/>
    </source>
</evidence>
<accession>A0A6V8MEF6</accession>
<evidence type="ECO:0000313" key="3">
    <source>
        <dbReference type="Proteomes" id="UP000556026"/>
    </source>
</evidence>
<gene>
    <name evidence="2" type="ORF">GMST_07030</name>
</gene>
<feature type="domain" description="PilZ" evidence="1">
    <location>
        <begin position="3"/>
        <end position="108"/>
    </location>
</feature>
<proteinExistence type="predicted"/>
<dbReference type="AlphaFoldDB" id="A0A6V8MEF6"/>
<evidence type="ECO:0000313" key="2">
    <source>
        <dbReference type="EMBL" id="GFO58378.1"/>
    </source>
</evidence>
<dbReference type="InterPro" id="IPR009875">
    <property type="entry name" value="PilZ_domain"/>
</dbReference>
<dbReference type="EMBL" id="BLXX01000001">
    <property type="protein sequence ID" value="GFO58378.1"/>
    <property type="molecule type" value="Genomic_DNA"/>
</dbReference>
<keyword evidence="3" id="KW-1185">Reference proteome</keyword>
<dbReference type="RefSeq" id="WP_183353218.1">
    <property type="nucleotide sequence ID" value="NZ_BLXX01000001.1"/>
</dbReference>
<comment type="caution">
    <text evidence="2">The sequence shown here is derived from an EMBL/GenBank/DDBJ whole genome shotgun (WGS) entry which is preliminary data.</text>
</comment>
<dbReference type="Proteomes" id="UP000556026">
    <property type="component" value="Unassembled WGS sequence"/>
</dbReference>
<reference evidence="3" key="1">
    <citation type="submission" date="2020-06" db="EMBL/GenBank/DDBJ databases">
        <title>Draft genomic sequence of Geomonas sp. Red330.</title>
        <authorList>
            <person name="Itoh H."/>
            <person name="Zhenxing X."/>
            <person name="Ushijima N."/>
            <person name="Masuda Y."/>
            <person name="Shiratori Y."/>
            <person name="Senoo K."/>
        </authorList>
    </citation>
    <scope>NUCLEOTIDE SEQUENCE [LARGE SCALE GENOMIC DNA]</scope>
    <source>
        <strain evidence="3">Red330</strain>
    </source>
</reference>
<name>A0A6V8MEF6_9BACT</name>
<protein>
    <recommendedName>
        <fullName evidence="1">PilZ domain-containing protein</fullName>
    </recommendedName>
</protein>
<dbReference type="GO" id="GO:0035438">
    <property type="term" value="F:cyclic-di-GMP binding"/>
    <property type="evidence" value="ECO:0007669"/>
    <property type="project" value="InterPro"/>
</dbReference>
<dbReference type="Pfam" id="PF07238">
    <property type="entry name" value="PilZ"/>
    <property type="match status" value="1"/>
</dbReference>
<organism evidence="2 3">
    <name type="scientific">Geomonas silvestris</name>
    <dbReference type="NCBI Taxonomy" id="2740184"/>
    <lineage>
        <taxon>Bacteria</taxon>
        <taxon>Pseudomonadati</taxon>
        <taxon>Thermodesulfobacteriota</taxon>
        <taxon>Desulfuromonadia</taxon>
        <taxon>Geobacterales</taxon>
        <taxon>Geobacteraceae</taxon>
        <taxon>Geomonas</taxon>
    </lineage>
</organism>